<proteinExistence type="predicted"/>
<organism evidence="2 3">
    <name type="scientific">Maritalea myrionectae</name>
    <dbReference type="NCBI Taxonomy" id="454601"/>
    <lineage>
        <taxon>Bacteria</taxon>
        <taxon>Pseudomonadati</taxon>
        <taxon>Pseudomonadota</taxon>
        <taxon>Alphaproteobacteria</taxon>
        <taxon>Hyphomicrobiales</taxon>
        <taxon>Devosiaceae</taxon>
        <taxon>Maritalea</taxon>
    </lineage>
</organism>
<evidence type="ECO:0000313" key="2">
    <source>
        <dbReference type="EMBL" id="AVX03348.1"/>
    </source>
</evidence>
<feature type="transmembrane region" description="Helical" evidence="1">
    <location>
        <begin position="18"/>
        <end position="41"/>
    </location>
</feature>
<keyword evidence="1" id="KW-1133">Transmembrane helix</keyword>
<feature type="transmembrane region" description="Helical" evidence="1">
    <location>
        <begin position="139"/>
        <end position="164"/>
    </location>
</feature>
<dbReference type="AlphaFoldDB" id="A0A2R4MBC2"/>
<protein>
    <submittedName>
        <fullName evidence="2">Uncharacterized protein</fullName>
    </submittedName>
</protein>
<dbReference type="EMBL" id="CP021330">
    <property type="protein sequence ID" value="AVX03348.1"/>
    <property type="molecule type" value="Genomic_DNA"/>
</dbReference>
<feature type="transmembrane region" description="Helical" evidence="1">
    <location>
        <begin position="53"/>
        <end position="86"/>
    </location>
</feature>
<feature type="transmembrane region" description="Helical" evidence="1">
    <location>
        <begin position="106"/>
        <end position="127"/>
    </location>
</feature>
<evidence type="ECO:0000313" key="3">
    <source>
        <dbReference type="Proteomes" id="UP000258927"/>
    </source>
</evidence>
<keyword evidence="3" id="KW-1185">Reference proteome</keyword>
<dbReference type="Proteomes" id="UP000258927">
    <property type="component" value="Chromosome"/>
</dbReference>
<keyword evidence="1" id="KW-0812">Transmembrane</keyword>
<dbReference type="STRING" id="1122213.GCA_000423365_01982"/>
<gene>
    <name evidence="2" type="ORF">MXMO3_00816</name>
</gene>
<keyword evidence="1" id="KW-0472">Membrane</keyword>
<sequence length="172" mass="18818">MADYAQQDAGNLGKHPHAFAWVSMLAGPSFSAFLLMMLFNGGALSQLLREPNWFYFSVAFFQPALISLALGACALPVSGFFLWRLLKNLPAFETFPGPFFVQNATMAGTIFGFLFSVMINFGFELFSSKPDIASIRGEMFVSVVIGTILGAILSFVASHIFLALGRLAKWIN</sequence>
<dbReference type="KEGG" id="mmyr:MXMO3_00816"/>
<dbReference type="RefSeq" id="WP_117395018.1">
    <property type="nucleotide sequence ID" value="NZ_CP021330.1"/>
</dbReference>
<reference evidence="2 3" key="1">
    <citation type="submission" date="2017-05" db="EMBL/GenBank/DDBJ databases">
        <title>Genome Analysis of Maritalea myrionectae HL2708#5.</title>
        <authorList>
            <consortium name="Cotde Inc.-PKNU"/>
            <person name="Jang D."/>
            <person name="Oh H.-M."/>
        </authorList>
    </citation>
    <scope>NUCLEOTIDE SEQUENCE [LARGE SCALE GENOMIC DNA]</scope>
    <source>
        <strain evidence="2 3">HL2708#5</strain>
    </source>
</reference>
<accession>A0A2R4MBC2</accession>
<name>A0A2R4MBC2_9HYPH</name>
<evidence type="ECO:0000256" key="1">
    <source>
        <dbReference type="SAM" id="Phobius"/>
    </source>
</evidence>